<proteinExistence type="inferred from homology"/>
<dbReference type="InterPro" id="IPR008753">
    <property type="entry name" value="Peptidase_M13_N"/>
</dbReference>
<feature type="domain" description="Peptidase M13 C-terminal" evidence="9">
    <location>
        <begin position="491"/>
        <end position="583"/>
    </location>
</feature>
<dbReference type="PANTHER" id="PTHR11733">
    <property type="entry name" value="ZINC METALLOPROTEASE FAMILY M13 NEPRILYSIN-RELATED"/>
    <property type="match status" value="1"/>
</dbReference>
<dbReference type="Pfam" id="PF01431">
    <property type="entry name" value="Peptidase_M13"/>
    <property type="match status" value="2"/>
</dbReference>
<dbReference type="PROSITE" id="PS51885">
    <property type="entry name" value="NEPRILYSIN"/>
    <property type="match status" value="1"/>
</dbReference>
<evidence type="ECO:0000256" key="8">
    <source>
        <dbReference type="SAM" id="MobiDB-lite"/>
    </source>
</evidence>
<protein>
    <submittedName>
        <fullName evidence="11">Peptidase M13</fullName>
    </submittedName>
</protein>
<dbReference type="SUPFAM" id="SSF55486">
    <property type="entry name" value="Metalloproteases ('zincins'), catalytic domain"/>
    <property type="match status" value="1"/>
</dbReference>
<keyword evidence="6" id="KW-0862">Zinc</keyword>
<feature type="region of interest" description="Disordered" evidence="8">
    <location>
        <begin position="241"/>
        <end position="272"/>
    </location>
</feature>
<keyword evidence="12" id="KW-1185">Reference proteome</keyword>
<comment type="similarity">
    <text evidence="2">Belongs to the peptidase M13 family.</text>
</comment>
<dbReference type="PRINTS" id="PR00786">
    <property type="entry name" value="NEPRILYSIN"/>
</dbReference>
<evidence type="ECO:0000256" key="2">
    <source>
        <dbReference type="ARBA" id="ARBA00007357"/>
    </source>
</evidence>
<dbReference type="Gene3D" id="1.10.1380.10">
    <property type="entry name" value="Neutral endopeptidase , domain2"/>
    <property type="match status" value="1"/>
</dbReference>
<accession>A0ABY4BWE8</accession>
<evidence type="ECO:0000256" key="3">
    <source>
        <dbReference type="ARBA" id="ARBA00022670"/>
    </source>
</evidence>
<dbReference type="InterPro" id="IPR000718">
    <property type="entry name" value="Peptidase_M13"/>
</dbReference>
<keyword evidence="4" id="KW-0479">Metal-binding</keyword>
<dbReference type="Gene3D" id="3.40.390.10">
    <property type="entry name" value="Collagenase (Catalytic Domain)"/>
    <property type="match status" value="1"/>
</dbReference>
<feature type="region of interest" description="Disordered" evidence="8">
    <location>
        <begin position="597"/>
        <end position="632"/>
    </location>
</feature>
<feature type="compositionally biased region" description="Low complexity" evidence="8">
    <location>
        <begin position="244"/>
        <end position="257"/>
    </location>
</feature>
<evidence type="ECO:0000313" key="12">
    <source>
        <dbReference type="Proteomes" id="UP000832097"/>
    </source>
</evidence>
<dbReference type="Proteomes" id="UP000832097">
    <property type="component" value="Chromosome"/>
</dbReference>
<dbReference type="CDD" id="cd08662">
    <property type="entry name" value="M13"/>
    <property type="match status" value="1"/>
</dbReference>
<evidence type="ECO:0000256" key="7">
    <source>
        <dbReference type="ARBA" id="ARBA00023049"/>
    </source>
</evidence>
<gene>
    <name evidence="11" type="ORF">MTO99_15430</name>
</gene>
<evidence type="ECO:0000256" key="1">
    <source>
        <dbReference type="ARBA" id="ARBA00001947"/>
    </source>
</evidence>
<evidence type="ECO:0000259" key="9">
    <source>
        <dbReference type="Pfam" id="PF01431"/>
    </source>
</evidence>
<evidence type="ECO:0000259" key="10">
    <source>
        <dbReference type="Pfam" id="PF05649"/>
    </source>
</evidence>
<evidence type="ECO:0000256" key="4">
    <source>
        <dbReference type="ARBA" id="ARBA00022723"/>
    </source>
</evidence>
<sequence length="746" mass="81434">MTDVSLTSGISGIALDELDEEVRPQDDLFRHVNGKWIARTEIPDDKARYGSFIVLHEEAEQAVRDIIVEAQGAEPGTEARKVGDLYASFMDEARAEQLGAEPIASLLAEAAAVADVPGMLATVGCLERQGVSGFVQLFVDNDPGDPERYLVFVEQGGIGLPDESYFREERFAPVREAYLAHLERMLRLAGLDEPAVRAQRVFDLETAIASSHWTNVDSRDSEKTYNLTPWADVARLFAGPPEPVEGGESGLPELVEGGEPGLPEPVEGGELASTGSASRVDLAIWRDAMGVPEGAFTELVVRQPSFVEGLGRLFTDDRLDAWRDWLAWQVVRSNAAYLSSDFVEANFDFYGRTLTGTPQLRERWKRGVSLVEGAMGEAVGRIYVERHFPPAAKEAMDDLVANLVEAYRQSIVDLDWMGEETKRRALDKLAKFTPKIGYPVKWRDYSSLEVAPDDLVGNVRATAEFEFNRELGKIGKPIDRDEWFMTPQTINAYYNPGFNEIVFPAAILQFPFFTPERDAAANYGAIGAVIGHEIGHGFDDQGSKYDGDGRLTDWWTADDRAAFEARTGALIAQYDALVPAQLVASTGSLPESVEGAVASTGSASSTGSLPEPVEGAVASTGSASSAEGADSPAPHVNGALTIGENIGDLGGLAIAWKAYRISLGGQEPPVIDGLTGAQRFFLSWAQAWQMKARDEEVVRLLAIDPHSPNEFRCNQIVRNIDEFYTGFGVTADDALWLDESERVSIW</sequence>
<dbReference type="Pfam" id="PF05649">
    <property type="entry name" value="Peptidase_M13_N"/>
    <property type="match status" value="1"/>
</dbReference>
<evidence type="ECO:0000313" key="11">
    <source>
        <dbReference type="EMBL" id="UOE43550.1"/>
    </source>
</evidence>
<dbReference type="RefSeq" id="WP_243554631.1">
    <property type="nucleotide sequence ID" value="NZ_CP094528.1"/>
</dbReference>
<dbReference type="PANTHER" id="PTHR11733:SF167">
    <property type="entry name" value="FI17812P1-RELATED"/>
    <property type="match status" value="1"/>
</dbReference>
<feature type="compositionally biased region" description="Low complexity" evidence="8">
    <location>
        <begin position="597"/>
        <end position="608"/>
    </location>
</feature>
<reference evidence="11 12" key="1">
    <citation type="submission" date="2022-03" db="EMBL/GenBank/DDBJ databases">
        <title>Mucilaginibacter sp. isolated from the gut of Protaetia brevitarsis seulensis larvae.</title>
        <authorList>
            <person name="Won M."/>
            <person name="Kim S.-J."/>
            <person name="Kwon S.-W."/>
        </authorList>
    </citation>
    <scope>NUCLEOTIDE SEQUENCE [LARGE SCALE GENOMIC DNA]</scope>
    <source>
        <strain evidence="11 12">CFWR-12</strain>
    </source>
</reference>
<feature type="domain" description="Peptidase M13 N-terminal" evidence="10">
    <location>
        <begin position="24"/>
        <end position="439"/>
    </location>
</feature>
<dbReference type="InterPro" id="IPR042089">
    <property type="entry name" value="Peptidase_M13_dom_2"/>
</dbReference>
<feature type="compositionally biased region" description="Low complexity" evidence="8">
    <location>
        <begin position="615"/>
        <end position="632"/>
    </location>
</feature>
<dbReference type="EMBL" id="CP094528">
    <property type="protein sequence ID" value="UOE43550.1"/>
    <property type="molecule type" value="Genomic_DNA"/>
</dbReference>
<keyword evidence="5" id="KW-0378">Hydrolase</keyword>
<dbReference type="InterPro" id="IPR018497">
    <property type="entry name" value="Peptidase_M13_C"/>
</dbReference>
<name>A0ABY4BWE8_9MICO</name>
<evidence type="ECO:0000256" key="6">
    <source>
        <dbReference type="ARBA" id="ARBA00022833"/>
    </source>
</evidence>
<feature type="domain" description="Peptidase M13 C-terminal" evidence="9">
    <location>
        <begin position="635"/>
        <end position="743"/>
    </location>
</feature>
<dbReference type="InterPro" id="IPR024079">
    <property type="entry name" value="MetalloPept_cat_dom_sf"/>
</dbReference>
<organism evidence="11 12">
    <name type="scientific">Agromyces larvae</name>
    <dbReference type="NCBI Taxonomy" id="2929802"/>
    <lineage>
        <taxon>Bacteria</taxon>
        <taxon>Bacillati</taxon>
        <taxon>Actinomycetota</taxon>
        <taxon>Actinomycetes</taxon>
        <taxon>Micrococcales</taxon>
        <taxon>Microbacteriaceae</taxon>
        <taxon>Agromyces</taxon>
    </lineage>
</organism>
<keyword evidence="7" id="KW-0482">Metalloprotease</keyword>
<keyword evidence="3" id="KW-0645">Protease</keyword>
<comment type="cofactor">
    <cofactor evidence="1">
        <name>Zn(2+)</name>
        <dbReference type="ChEBI" id="CHEBI:29105"/>
    </cofactor>
</comment>
<evidence type="ECO:0000256" key="5">
    <source>
        <dbReference type="ARBA" id="ARBA00022801"/>
    </source>
</evidence>